<keyword evidence="1" id="KW-0812">Transmembrane</keyword>
<evidence type="ECO:0008006" key="4">
    <source>
        <dbReference type="Google" id="ProtNLM"/>
    </source>
</evidence>
<protein>
    <recommendedName>
        <fullName evidence="4">DUF3592 domain-containing protein</fullName>
    </recommendedName>
</protein>
<dbReference type="AlphaFoldDB" id="A0A7K1KJ67"/>
<dbReference type="EMBL" id="WODC01000001">
    <property type="protein sequence ID" value="MUM76095.1"/>
    <property type="molecule type" value="Genomic_DNA"/>
</dbReference>
<feature type="transmembrane region" description="Helical" evidence="1">
    <location>
        <begin position="20"/>
        <end position="39"/>
    </location>
</feature>
<evidence type="ECO:0000313" key="2">
    <source>
        <dbReference type="EMBL" id="MUM76095.1"/>
    </source>
</evidence>
<keyword evidence="3" id="KW-1185">Reference proteome</keyword>
<reference evidence="2 3" key="1">
    <citation type="submission" date="2019-11" db="EMBL/GenBank/DDBJ databases">
        <title>Pseudodesulfovibrio alkaliphilus, sp. nov., an alkaliphilic sulfate-reducing bacteria from mud volcano of Taman peninsula, Russia.</title>
        <authorList>
            <person name="Frolova A."/>
            <person name="Merkel A.Y."/>
            <person name="Slobodkin A.I."/>
        </authorList>
    </citation>
    <scope>NUCLEOTIDE SEQUENCE [LARGE SCALE GENOMIC DNA]</scope>
    <source>
        <strain evidence="2 3">F-1</strain>
    </source>
</reference>
<accession>A0A7K1KJ67</accession>
<comment type="caution">
    <text evidence="2">The sequence shown here is derived from an EMBL/GenBank/DDBJ whole genome shotgun (WGS) entry which is preliminary data.</text>
</comment>
<organism evidence="2 3">
    <name type="scientific">Pseudodesulfovibrio alkaliphilus</name>
    <dbReference type="NCBI Taxonomy" id="2661613"/>
    <lineage>
        <taxon>Bacteria</taxon>
        <taxon>Pseudomonadati</taxon>
        <taxon>Thermodesulfobacteriota</taxon>
        <taxon>Desulfovibrionia</taxon>
        <taxon>Desulfovibrionales</taxon>
        <taxon>Desulfovibrionaceae</taxon>
    </lineage>
</organism>
<dbReference type="RefSeq" id="WP_155931449.1">
    <property type="nucleotide sequence ID" value="NZ_WODC01000001.1"/>
</dbReference>
<evidence type="ECO:0000313" key="3">
    <source>
        <dbReference type="Proteomes" id="UP000461162"/>
    </source>
</evidence>
<sequence length="139" mass="15892">MTFLSGKGVRRTPLKRVLRGLTGCAAVAFIVYVLSMVPYDILRAERFRIYGETFTVGVVTVLRAEAGGNDGSRFLVEYKYVDTDGLVRTATASLPYDQWERYRPGQRIDVLYARQRPAISRTPGEIEPRFQLWLRAMLR</sequence>
<gene>
    <name evidence="2" type="ORF">GKC30_00425</name>
</gene>
<keyword evidence="1" id="KW-0472">Membrane</keyword>
<name>A0A7K1KJ67_9BACT</name>
<proteinExistence type="predicted"/>
<keyword evidence="1" id="KW-1133">Transmembrane helix</keyword>
<evidence type="ECO:0000256" key="1">
    <source>
        <dbReference type="SAM" id="Phobius"/>
    </source>
</evidence>
<dbReference type="Proteomes" id="UP000461162">
    <property type="component" value="Unassembled WGS sequence"/>
</dbReference>